<evidence type="ECO:0000256" key="4">
    <source>
        <dbReference type="ARBA" id="ARBA00023002"/>
    </source>
</evidence>
<keyword evidence="4 7" id="KW-0560">Oxidoreductase</keyword>
<dbReference type="Pfam" id="PF02668">
    <property type="entry name" value="TauD"/>
    <property type="match status" value="1"/>
</dbReference>
<proteinExistence type="inferred from homology"/>
<evidence type="ECO:0000313" key="7">
    <source>
        <dbReference type="EMBL" id="MDQ0464560.1"/>
    </source>
</evidence>
<dbReference type="SUPFAM" id="SSF51197">
    <property type="entry name" value="Clavaminate synthase-like"/>
    <property type="match status" value="1"/>
</dbReference>
<keyword evidence="5" id="KW-0408">Iron</keyword>
<sequence length="284" mass="31232">MSITVTANPSGFGAEITGLDISRPLPADTLAEVKAAWAAHSVVWFPDQPLDHDQLEAFTLQFGGFGHDPYVKPLADRPHILEVRREPTETASVFGGAWHSDWSFQPAPPAATILHAKIVPPVGGDTEFADAYRAYETLSPVMQKLLSGLTTIHSATRPYGAQGVYAYEPAGHRSMEIINCSEADAQQEHPLVRVHPVSGRKSLFVNPIYTLGIAGMTEAESGNLLGFLYKHMLQEAFIYRHKWRPDMLIMWDNRCALHNATGGYDGHRRVMHRVTVAGETPIAA</sequence>
<evidence type="ECO:0000256" key="2">
    <source>
        <dbReference type="ARBA" id="ARBA00022723"/>
    </source>
</evidence>
<dbReference type="GO" id="GO:0000908">
    <property type="term" value="F:taurine dioxygenase activity"/>
    <property type="evidence" value="ECO:0007669"/>
    <property type="project" value="UniProtKB-EC"/>
</dbReference>
<evidence type="ECO:0000259" key="6">
    <source>
        <dbReference type="Pfam" id="PF02668"/>
    </source>
</evidence>
<reference evidence="7 8" key="1">
    <citation type="submission" date="2023-07" db="EMBL/GenBank/DDBJ databases">
        <title>Genomic Encyclopedia of Type Strains, Phase IV (KMG-IV): sequencing the most valuable type-strain genomes for metagenomic binning, comparative biology and taxonomic classification.</title>
        <authorList>
            <person name="Goeker M."/>
        </authorList>
    </citation>
    <scope>NUCLEOTIDE SEQUENCE [LARGE SCALE GENOMIC DNA]</scope>
    <source>
        <strain evidence="7 8">DSM 18695</strain>
    </source>
</reference>
<feature type="domain" description="TauD/TfdA-like" evidence="6">
    <location>
        <begin position="10"/>
        <end position="275"/>
    </location>
</feature>
<dbReference type="EC" id="1.14.11.17" evidence="7"/>
<dbReference type="EMBL" id="JAUSVS010000004">
    <property type="protein sequence ID" value="MDQ0464560.1"/>
    <property type="molecule type" value="Genomic_DNA"/>
</dbReference>
<dbReference type="Proteomes" id="UP001228905">
    <property type="component" value="Unassembled WGS sequence"/>
</dbReference>
<dbReference type="InterPro" id="IPR051323">
    <property type="entry name" value="AtsK-like"/>
</dbReference>
<dbReference type="PANTHER" id="PTHR30468">
    <property type="entry name" value="ALPHA-KETOGLUTARATE-DEPENDENT SULFONATE DIOXYGENASE"/>
    <property type="match status" value="1"/>
</dbReference>
<name>A0ABU0IRC2_9CAUL</name>
<accession>A0ABU0IRC2</accession>
<evidence type="ECO:0000313" key="8">
    <source>
        <dbReference type="Proteomes" id="UP001228905"/>
    </source>
</evidence>
<evidence type="ECO:0000256" key="5">
    <source>
        <dbReference type="ARBA" id="ARBA00023004"/>
    </source>
</evidence>
<keyword evidence="2" id="KW-0479">Metal-binding</keyword>
<comment type="caution">
    <text evidence="7">The sequence shown here is derived from an EMBL/GenBank/DDBJ whole genome shotgun (WGS) entry which is preliminary data.</text>
</comment>
<dbReference type="InterPro" id="IPR003819">
    <property type="entry name" value="TauD/TfdA-like"/>
</dbReference>
<evidence type="ECO:0000256" key="3">
    <source>
        <dbReference type="ARBA" id="ARBA00022964"/>
    </source>
</evidence>
<protein>
    <submittedName>
        <fullName evidence="7">Taurine dioxygenase</fullName>
        <ecNumber evidence="7">1.14.11.17</ecNumber>
    </submittedName>
</protein>
<keyword evidence="8" id="KW-1185">Reference proteome</keyword>
<dbReference type="RefSeq" id="WP_307349323.1">
    <property type="nucleotide sequence ID" value="NZ_JAUSVS010000004.1"/>
</dbReference>
<gene>
    <name evidence="7" type="ORF">QO010_002344</name>
</gene>
<comment type="similarity">
    <text evidence="1">Belongs to the TfdA dioxygenase family.</text>
</comment>
<dbReference type="InterPro" id="IPR042098">
    <property type="entry name" value="TauD-like_sf"/>
</dbReference>
<dbReference type="PANTHER" id="PTHR30468:SF1">
    <property type="entry name" value="ALPHA-KETOGLUTARATE-DEPENDENT SULFONATE DIOXYGENASE"/>
    <property type="match status" value="1"/>
</dbReference>
<dbReference type="Gene3D" id="3.60.130.10">
    <property type="entry name" value="Clavaminate synthase-like"/>
    <property type="match status" value="1"/>
</dbReference>
<organism evidence="7 8">
    <name type="scientific">Caulobacter ginsengisoli</name>
    <dbReference type="NCBI Taxonomy" id="400775"/>
    <lineage>
        <taxon>Bacteria</taxon>
        <taxon>Pseudomonadati</taxon>
        <taxon>Pseudomonadota</taxon>
        <taxon>Alphaproteobacteria</taxon>
        <taxon>Caulobacterales</taxon>
        <taxon>Caulobacteraceae</taxon>
        <taxon>Caulobacter</taxon>
    </lineage>
</organism>
<evidence type="ECO:0000256" key="1">
    <source>
        <dbReference type="ARBA" id="ARBA00005896"/>
    </source>
</evidence>
<keyword evidence="3 7" id="KW-0223">Dioxygenase</keyword>